<evidence type="ECO:0000313" key="3">
    <source>
        <dbReference type="Proteomes" id="UP000799764"/>
    </source>
</evidence>
<dbReference type="EMBL" id="MU001492">
    <property type="protein sequence ID" value="KAF2451883.1"/>
    <property type="molecule type" value="Genomic_DNA"/>
</dbReference>
<dbReference type="OrthoDB" id="2951834at2759"/>
<accession>A0A9P4UJN4</accession>
<proteinExistence type="predicted"/>
<evidence type="ECO:0000256" key="1">
    <source>
        <dbReference type="SAM" id="MobiDB-lite"/>
    </source>
</evidence>
<name>A0A9P4UJN4_9PLEO</name>
<comment type="caution">
    <text evidence="2">The sequence shown here is derived from an EMBL/GenBank/DDBJ whole genome shotgun (WGS) entry which is preliminary data.</text>
</comment>
<feature type="region of interest" description="Disordered" evidence="1">
    <location>
        <begin position="409"/>
        <end position="431"/>
    </location>
</feature>
<dbReference type="Proteomes" id="UP000799764">
    <property type="component" value="Unassembled WGS sequence"/>
</dbReference>
<dbReference type="AlphaFoldDB" id="A0A9P4UJN4"/>
<gene>
    <name evidence="2" type="ORF">P171DRAFT_478904</name>
</gene>
<keyword evidence="3" id="KW-1185">Reference proteome</keyword>
<sequence length="431" mass="49564">MNPKSFLDLPITVREQIYTELLVPPAAREGQYLFRPNDVSTSLLYTNRQVYAESRDIFYAKNLFIIVRPDYDVFRLLSLKPPTRIHYPCLTVDNLSQIASHGRFAMSMELLTIGSRPGKFPWFLRAAFVITAQALRYFMHDLAAALSRPTQVSIGQFQIHNIFRYSRLRFSELVFGSVMSIPRLPAFKALSIRGPLHPDYHQQLMAKLLNDQDRIWYEFAGAYASYRSCIRNNMFPACVKSDLDMQWNFANLRCLLQALDIVWDFHASTGFQHNEYYAKASLFESVADLYSKLVLAYLIEAKRHPDQAVSSYLAARRVAEEGIAYLTEDNRLVNRLTFENFPSYVKEENMNLTGRAKAVLSLKASKACTKLRDGAAASHYISDARRQDANISPDMVELRLRLKWKNLPHSSGLSDESPGQLVRWNEQPRHD</sequence>
<organism evidence="2 3">
    <name type="scientific">Karstenula rhodostoma CBS 690.94</name>
    <dbReference type="NCBI Taxonomy" id="1392251"/>
    <lineage>
        <taxon>Eukaryota</taxon>
        <taxon>Fungi</taxon>
        <taxon>Dikarya</taxon>
        <taxon>Ascomycota</taxon>
        <taxon>Pezizomycotina</taxon>
        <taxon>Dothideomycetes</taxon>
        <taxon>Pleosporomycetidae</taxon>
        <taxon>Pleosporales</taxon>
        <taxon>Massarineae</taxon>
        <taxon>Didymosphaeriaceae</taxon>
        <taxon>Karstenula</taxon>
    </lineage>
</organism>
<protein>
    <submittedName>
        <fullName evidence="2">Uncharacterized protein</fullName>
    </submittedName>
</protein>
<evidence type="ECO:0000313" key="2">
    <source>
        <dbReference type="EMBL" id="KAF2451883.1"/>
    </source>
</evidence>
<reference evidence="2" key="1">
    <citation type="journal article" date="2020" name="Stud. Mycol.">
        <title>101 Dothideomycetes genomes: a test case for predicting lifestyles and emergence of pathogens.</title>
        <authorList>
            <person name="Haridas S."/>
            <person name="Albert R."/>
            <person name="Binder M."/>
            <person name="Bloem J."/>
            <person name="Labutti K."/>
            <person name="Salamov A."/>
            <person name="Andreopoulos B."/>
            <person name="Baker S."/>
            <person name="Barry K."/>
            <person name="Bills G."/>
            <person name="Bluhm B."/>
            <person name="Cannon C."/>
            <person name="Castanera R."/>
            <person name="Culley D."/>
            <person name="Daum C."/>
            <person name="Ezra D."/>
            <person name="Gonzalez J."/>
            <person name="Henrissat B."/>
            <person name="Kuo A."/>
            <person name="Liang C."/>
            <person name="Lipzen A."/>
            <person name="Lutzoni F."/>
            <person name="Magnuson J."/>
            <person name="Mondo S."/>
            <person name="Nolan M."/>
            <person name="Ohm R."/>
            <person name="Pangilinan J."/>
            <person name="Park H.-J."/>
            <person name="Ramirez L."/>
            <person name="Alfaro M."/>
            <person name="Sun H."/>
            <person name="Tritt A."/>
            <person name="Yoshinaga Y."/>
            <person name="Zwiers L.-H."/>
            <person name="Turgeon B."/>
            <person name="Goodwin S."/>
            <person name="Spatafora J."/>
            <person name="Crous P."/>
            <person name="Grigoriev I."/>
        </authorList>
    </citation>
    <scope>NUCLEOTIDE SEQUENCE</scope>
    <source>
        <strain evidence="2">CBS 690.94</strain>
    </source>
</reference>